<evidence type="ECO:0000256" key="6">
    <source>
        <dbReference type="ARBA" id="ARBA00023295"/>
    </source>
</evidence>
<keyword evidence="6 11" id="KW-0326">Glycosidase</keyword>
<keyword evidence="3 11" id="KW-0378">Hydrolase</keyword>
<evidence type="ECO:0000256" key="8">
    <source>
        <dbReference type="PIRSR" id="PIRSR601088-2"/>
    </source>
</evidence>
<sequence>MRLAVVGGGGFRVPLVYRALLAGRAGAPRVSELRLTDTDPARLDVVARVLAGMGAGRADAPRVVAAPSLAAALQGADAVFAAVRAGGAAGRVRDERTALGLGLLGQETVGAGGLSYALRSVPAALELAHAVAEHAPRAWVVDFTNPAGIVTEAMQQVLGERVIGICDSPVALARRAARALGLDPSAVQPDYVGLNHAGWLRALVADGVDHLPRLLADDAALATFEEGRLFGGELLRALGALPNEYLWYHYRRAAALGSVDAQERTRGEVVRAQQEEFYAAAAGAAPEQALGAWLRALGAREETYFAEGRSGAARDAADVADEGYEGVALDLLGALSGAGARRLVLDVRNGTTLPALPADGVVEVVCEVDEHGARPLPAAPLTLHQTGLLAALKASERAVLAAATTPPGSAQDAELLRAFTYAPLIADVDRARDLLRGYGLGGDGPV</sequence>
<comment type="similarity">
    <text evidence="1 11">Belongs to the glycosyl hydrolase 4 family.</text>
</comment>
<dbReference type="AlphaFoldDB" id="A0A4Q7NG14"/>
<evidence type="ECO:0000256" key="11">
    <source>
        <dbReference type="RuleBase" id="RU361152"/>
    </source>
</evidence>
<dbReference type="InterPro" id="IPR015955">
    <property type="entry name" value="Lactate_DH/Glyco_Ohase_4_C"/>
</dbReference>
<evidence type="ECO:0000313" key="13">
    <source>
        <dbReference type="EMBL" id="RZS82755.1"/>
    </source>
</evidence>
<feature type="active site" description="Proton acceptor" evidence="7">
    <location>
        <position position="245"/>
    </location>
</feature>
<dbReference type="EMBL" id="SGXD01000004">
    <property type="protein sequence ID" value="RZS82755.1"/>
    <property type="molecule type" value="Genomic_DNA"/>
</dbReference>
<dbReference type="GO" id="GO:0005975">
    <property type="term" value="P:carbohydrate metabolic process"/>
    <property type="evidence" value="ECO:0007669"/>
    <property type="project" value="InterPro"/>
</dbReference>
<protein>
    <submittedName>
        <fullName evidence="13">6-phospho-beta-glucosidase</fullName>
    </submittedName>
</protein>
<evidence type="ECO:0000256" key="1">
    <source>
        <dbReference type="ARBA" id="ARBA00010141"/>
    </source>
</evidence>
<dbReference type="RefSeq" id="WP_130493902.1">
    <property type="nucleotide sequence ID" value="NZ_SGXD01000004.1"/>
</dbReference>
<feature type="binding site" evidence="8">
    <location>
        <position position="91"/>
    </location>
    <ligand>
        <name>substrate</name>
    </ligand>
</feature>
<evidence type="ECO:0000256" key="3">
    <source>
        <dbReference type="ARBA" id="ARBA00022801"/>
    </source>
</evidence>
<dbReference type="Gene3D" id="3.40.50.720">
    <property type="entry name" value="NAD(P)-binding Rossmann-like Domain"/>
    <property type="match status" value="1"/>
</dbReference>
<dbReference type="Proteomes" id="UP000293638">
    <property type="component" value="Unassembled WGS sequence"/>
</dbReference>
<dbReference type="Pfam" id="PF02056">
    <property type="entry name" value="Glyco_hydro_4"/>
    <property type="match status" value="1"/>
</dbReference>
<dbReference type="GO" id="GO:0004553">
    <property type="term" value="F:hydrolase activity, hydrolyzing O-glycosyl compounds"/>
    <property type="evidence" value="ECO:0007669"/>
    <property type="project" value="InterPro"/>
</dbReference>
<dbReference type="Pfam" id="PF11975">
    <property type="entry name" value="Glyco_hydro_4C"/>
    <property type="match status" value="1"/>
</dbReference>
<accession>A0A4Q7NG14</accession>
<evidence type="ECO:0000256" key="5">
    <source>
        <dbReference type="ARBA" id="ARBA00023211"/>
    </source>
</evidence>
<dbReference type="InterPro" id="IPR001088">
    <property type="entry name" value="Glyco_hydro_4"/>
</dbReference>
<dbReference type="SUPFAM" id="SSF51735">
    <property type="entry name" value="NAD(P)-binding Rossmann-fold domains"/>
    <property type="match status" value="1"/>
</dbReference>
<feature type="site" description="Increases basicity of active site Tyr" evidence="10">
    <location>
        <position position="107"/>
    </location>
</feature>
<keyword evidence="5 9" id="KW-0464">Manganese</keyword>
<keyword evidence="9" id="KW-0408">Iron</keyword>
<keyword evidence="14" id="KW-1185">Reference proteome</keyword>
<comment type="cofactor">
    <cofactor evidence="11">
        <name>NAD(+)</name>
        <dbReference type="ChEBI" id="CHEBI:57540"/>
    </cofactor>
    <text evidence="11">Binds 1 NAD(+) per subunit.</text>
</comment>
<feature type="active site" description="Proton donor" evidence="7">
    <location>
        <position position="167"/>
    </location>
</feature>
<keyword evidence="9" id="KW-0533">Nickel</keyword>
<dbReference type="PRINTS" id="PR00732">
    <property type="entry name" value="GLHYDRLASE4"/>
</dbReference>
<dbReference type="OrthoDB" id="9767022at2"/>
<proteinExistence type="inferred from homology"/>
<evidence type="ECO:0000256" key="10">
    <source>
        <dbReference type="PIRSR" id="PIRSR601088-4"/>
    </source>
</evidence>
<evidence type="ECO:0000256" key="2">
    <source>
        <dbReference type="ARBA" id="ARBA00022723"/>
    </source>
</evidence>
<keyword evidence="9" id="KW-0170">Cobalt</keyword>
<dbReference type="GO" id="GO:0046872">
    <property type="term" value="F:metal ion binding"/>
    <property type="evidence" value="ECO:0007669"/>
    <property type="project" value="UniProtKB-KW"/>
</dbReference>
<keyword evidence="4 11" id="KW-0520">NAD</keyword>
<feature type="domain" description="Glycosyl hydrolase family 4 C-terminal" evidence="12">
    <location>
        <begin position="191"/>
        <end position="423"/>
    </location>
</feature>
<dbReference type="InterPro" id="IPR022616">
    <property type="entry name" value="Glyco_hydro_4_C"/>
</dbReference>
<keyword evidence="2 9" id="KW-0479">Metal-binding</keyword>
<feature type="binding site" evidence="8">
    <location>
        <position position="145"/>
    </location>
    <ligand>
        <name>substrate</name>
    </ligand>
</feature>
<dbReference type="GO" id="GO:0016616">
    <property type="term" value="F:oxidoreductase activity, acting on the CH-OH group of donors, NAD or NADP as acceptor"/>
    <property type="evidence" value="ECO:0007669"/>
    <property type="project" value="InterPro"/>
</dbReference>
<evidence type="ECO:0000256" key="4">
    <source>
        <dbReference type="ARBA" id="ARBA00023027"/>
    </source>
</evidence>
<dbReference type="Gene3D" id="3.90.110.10">
    <property type="entry name" value="Lactate dehydrogenase/glycoside hydrolase, family 4, C-terminal"/>
    <property type="match status" value="1"/>
</dbReference>
<feature type="binding site" evidence="9">
    <location>
        <position position="166"/>
    </location>
    <ligand>
        <name>Mn(2+)</name>
        <dbReference type="ChEBI" id="CHEBI:29035"/>
    </ligand>
</feature>
<reference evidence="13 14" key="1">
    <citation type="submission" date="2019-02" db="EMBL/GenBank/DDBJ databases">
        <title>Genomic Encyclopedia of Type Strains, Phase IV (KMG-IV): sequencing the most valuable type-strain genomes for metagenomic binning, comparative biology and taxonomic classification.</title>
        <authorList>
            <person name="Goeker M."/>
        </authorList>
    </citation>
    <scope>NUCLEOTIDE SEQUENCE [LARGE SCALE GENOMIC DNA]</scope>
    <source>
        <strain evidence="13 14">DSM 45622</strain>
    </source>
</reference>
<dbReference type="PANTHER" id="PTHR32092:SF5">
    <property type="entry name" value="6-PHOSPHO-BETA-GLUCOSIDASE"/>
    <property type="match status" value="1"/>
</dbReference>
<gene>
    <name evidence="13" type="ORF">EV189_3150</name>
</gene>
<name>A0A4Q7NG14_9ACTN</name>
<evidence type="ECO:0000256" key="7">
    <source>
        <dbReference type="PIRSR" id="PIRSR601088-1"/>
    </source>
</evidence>
<evidence type="ECO:0000259" key="12">
    <source>
        <dbReference type="Pfam" id="PF11975"/>
    </source>
</evidence>
<dbReference type="PANTHER" id="PTHR32092">
    <property type="entry name" value="6-PHOSPHO-BETA-GLUCOSIDASE-RELATED"/>
    <property type="match status" value="1"/>
</dbReference>
<comment type="caution">
    <text evidence="13">The sequence shown here is derived from an EMBL/GenBank/DDBJ whole genome shotgun (WGS) entry which is preliminary data.</text>
</comment>
<feature type="binding site" evidence="9">
    <location>
        <position position="196"/>
    </location>
    <ligand>
        <name>Mn(2+)</name>
        <dbReference type="ChEBI" id="CHEBI:29035"/>
    </ligand>
</feature>
<dbReference type="SUPFAM" id="SSF56327">
    <property type="entry name" value="LDH C-terminal domain-like"/>
    <property type="match status" value="1"/>
</dbReference>
<organism evidence="13 14">
    <name type="scientific">Motilibacter rhizosphaerae</name>
    <dbReference type="NCBI Taxonomy" id="598652"/>
    <lineage>
        <taxon>Bacteria</taxon>
        <taxon>Bacillati</taxon>
        <taxon>Actinomycetota</taxon>
        <taxon>Actinomycetes</taxon>
        <taxon>Motilibacterales</taxon>
        <taxon>Motilibacteraceae</taxon>
        <taxon>Motilibacter</taxon>
    </lineage>
</organism>
<evidence type="ECO:0000256" key="9">
    <source>
        <dbReference type="PIRSR" id="PIRSR601088-3"/>
    </source>
</evidence>
<evidence type="ECO:0000313" key="14">
    <source>
        <dbReference type="Proteomes" id="UP000293638"/>
    </source>
</evidence>
<dbReference type="InterPro" id="IPR036291">
    <property type="entry name" value="NAD(P)-bd_dom_sf"/>
</dbReference>